<dbReference type="InterPro" id="IPR018540">
    <property type="entry name" value="Spo0E-like"/>
</dbReference>
<reference evidence="1" key="1">
    <citation type="submission" date="2020-12" db="EMBL/GenBank/DDBJ databases">
        <title>Clostridium thailandense sp. nov., a novel acetogenic bacterium isolated from peat land soil in Thailand.</title>
        <authorList>
            <person name="Chaikitkaew S."/>
            <person name="Birkeland N.K."/>
        </authorList>
    </citation>
    <scope>NUCLEOTIDE SEQUENCE</scope>
    <source>
        <strain evidence="1">PL3</strain>
    </source>
</reference>
<sequence>MNKIEELLIKIDELRKIMCNLIDEQSNLLDPKVVQASQNLDEALNFYHELLKSKERK</sequence>
<protein>
    <submittedName>
        <fullName evidence="1">Aspartyl-phosphate phosphatase Spo0E family protein</fullName>
    </submittedName>
</protein>
<evidence type="ECO:0000313" key="1">
    <source>
        <dbReference type="EMBL" id="MBV7275599.1"/>
    </source>
</evidence>
<organism evidence="1 2">
    <name type="scientific">Clostridium thailandense</name>
    <dbReference type="NCBI Taxonomy" id="2794346"/>
    <lineage>
        <taxon>Bacteria</taxon>
        <taxon>Bacillati</taxon>
        <taxon>Bacillota</taxon>
        <taxon>Clostridia</taxon>
        <taxon>Eubacteriales</taxon>
        <taxon>Clostridiaceae</taxon>
        <taxon>Clostridium</taxon>
    </lineage>
</organism>
<gene>
    <name evidence="1" type="ORF">I6U48_22105</name>
</gene>
<comment type="caution">
    <text evidence="1">The sequence shown here is derived from an EMBL/GenBank/DDBJ whole genome shotgun (WGS) entry which is preliminary data.</text>
</comment>
<dbReference type="EMBL" id="JAEEGC010000130">
    <property type="protein sequence ID" value="MBV7275599.1"/>
    <property type="molecule type" value="Genomic_DNA"/>
</dbReference>
<dbReference type="AlphaFoldDB" id="A0A949X405"/>
<dbReference type="GO" id="GO:0043937">
    <property type="term" value="P:regulation of sporulation"/>
    <property type="evidence" value="ECO:0007669"/>
    <property type="project" value="InterPro"/>
</dbReference>
<name>A0A949X405_9CLOT</name>
<keyword evidence="2" id="KW-1185">Reference proteome</keyword>
<dbReference type="Proteomes" id="UP000694308">
    <property type="component" value="Unassembled WGS sequence"/>
</dbReference>
<dbReference type="RefSeq" id="WP_218322650.1">
    <property type="nucleotide sequence ID" value="NZ_JAEEGC010000130.1"/>
</dbReference>
<proteinExistence type="predicted"/>
<evidence type="ECO:0000313" key="2">
    <source>
        <dbReference type="Proteomes" id="UP000694308"/>
    </source>
</evidence>
<dbReference type="Pfam" id="PF09388">
    <property type="entry name" value="SpoOE-like"/>
    <property type="match status" value="1"/>
</dbReference>
<accession>A0A949X405</accession>